<protein>
    <submittedName>
        <fullName evidence="2">Uncharacterized protein</fullName>
    </submittedName>
</protein>
<proteinExistence type="predicted"/>
<organism evidence="2 3">
    <name type="scientific">Symbiodinium microadriaticum</name>
    <name type="common">Dinoflagellate</name>
    <name type="synonym">Zooxanthella microadriatica</name>
    <dbReference type="NCBI Taxonomy" id="2951"/>
    <lineage>
        <taxon>Eukaryota</taxon>
        <taxon>Sar</taxon>
        <taxon>Alveolata</taxon>
        <taxon>Dinophyceae</taxon>
        <taxon>Suessiales</taxon>
        <taxon>Symbiodiniaceae</taxon>
        <taxon>Symbiodinium</taxon>
    </lineage>
</organism>
<evidence type="ECO:0000313" key="3">
    <source>
        <dbReference type="Proteomes" id="UP000186817"/>
    </source>
</evidence>
<dbReference type="AlphaFoldDB" id="A0A1Q9DTS5"/>
<evidence type="ECO:0000313" key="2">
    <source>
        <dbReference type="EMBL" id="OLP98576.1"/>
    </source>
</evidence>
<sequence length="223" mass="24131">MRSPKCSYSTNSQLFVRPAAWVSCCNTLPGQKKAVDAARCSRAAVAGVATLGWERTAPDRRTLLAGIFGNKLIRNYTNAKRGSKQEPWLHALAGSEFVGILGTRAAGWRGRETQRRDGLLVHNEWSRTEDAQEETCPVSITTQSPIYCSGSMSLGLKNIAWADSAAEDLDSGPAARRPGACPRRLDSSCTANGGERTGGFGRPPSTSNGERKSRTLEWTTQTQ</sequence>
<feature type="compositionally biased region" description="Low complexity" evidence="1">
    <location>
        <begin position="172"/>
        <end position="182"/>
    </location>
</feature>
<comment type="caution">
    <text evidence="2">The sequence shown here is derived from an EMBL/GenBank/DDBJ whole genome shotgun (WGS) entry which is preliminary data.</text>
</comment>
<dbReference type="EMBL" id="LSRX01000391">
    <property type="protein sequence ID" value="OLP98576.1"/>
    <property type="molecule type" value="Genomic_DNA"/>
</dbReference>
<name>A0A1Q9DTS5_SYMMI</name>
<evidence type="ECO:0000256" key="1">
    <source>
        <dbReference type="SAM" id="MobiDB-lite"/>
    </source>
</evidence>
<gene>
    <name evidence="2" type="ORF">AK812_SmicGene18959</name>
</gene>
<feature type="region of interest" description="Disordered" evidence="1">
    <location>
        <begin position="169"/>
        <end position="223"/>
    </location>
</feature>
<accession>A0A1Q9DTS5</accession>
<dbReference type="Proteomes" id="UP000186817">
    <property type="component" value="Unassembled WGS sequence"/>
</dbReference>
<keyword evidence="3" id="KW-1185">Reference proteome</keyword>
<reference evidence="2 3" key="1">
    <citation type="submission" date="2016-02" db="EMBL/GenBank/DDBJ databases">
        <title>Genome analysis of coral dinoflagellate symbionts highlights evolutionary adaptations to a symbiotic lifestyle.</title>
        <authorList>
            <person name="Aranda M."/>
            <person name="Li Y."/>
            <person name="Liew Y.J."/>
            <person name="Baumgarten S."/>
            <person name="Simakov O."/>
            <person name="Wilson M."/>
            <person name="Piel J."/>
            <person name="Ashoor H."/>
            <person name="Bougouffa S."/>
            <person name="Bajic V.B."/>
            <person name="Ryu T."/>
            <person name="Ravasi T."/>
            <person name="Bayer T."/>
            <person name="Micklem G."/>
            <person name="Kim H."/>
            <person name="Bhak J."/>
            <person name="Lajeunesse T.C."/>
            <person name="Voolstra C.R."/>
        </authorList>
    </citation>
    <scope>NUCLEOTIDE SEQUENCE [LARGE SCALE GENOMIC DNA]</scope>
    <source>
        <strain evidence="2 3">CCMP2467</strain>
    </source>
</reference>